<protein>
    <submittedName>
        <fullName evidence="5">AraC family transcriptional regulator</fullName>
    </submittedName>
</protein>
<dbReference type="Proteomes" id="UP000214596">
    <property type="component" value="Unassembled WGS sequence"/>
</dbReference>
<dbReference type="GeneID" id="1189272"/>
<dbReference type="InterPro" id="IPR018062">
    <property type="entry name" value="HTH_AraC-typ_CS"/>
</dbReference>
<dbReference type="STRING" id="670.ACZ92_17150"/>
<dbReference type="SUPFAM" id="SSF46689">
    <property type="entry name" value="Homeodomain-like"/>
    <property type="match status" value="1"/>
</dbReference>
<reference evidence="5 6" key="1">
    <citation type="journal article" date="2017" name="Appl. Environ. Microbiol.">
        <title>Parallel evolution of two clades of a major Atlantic endemic Vibrio parahaemolyticus pathogen lineage by independent acquisition of related pathogenicity islands.</title>
        <authorList>
            <person name="Xu F."/>
            <person name="Gonzalez-Escalona N."/>
            <person name="Drees K.P."/>
            <person name="Sebra R.P."/>
            <person name="Cooper V.S."/>
            <person name="Jones S.H."/>
            <person name="Whistler C.A."/>
        </authorList>
    </citation>
    <scope>NUCLEOTIDE SEQUENCE [LARGE SCALE GENOMIC DNA]</scope>
    <source>
        <strain evidence="5 6">MAVP-3</strain>
    </source>
</reference>
<dbReference type="SMART" id="SM00342">
    <property type="entry name" value="HTH_ARAC"/>
    <property type="match status" value="1"/>
</dbReference>
<dbReference type="EMBL" id="NIXT01000795">
    <property type="protein sequence ID" value="OXE32162.1"/>
    <property type="molecule type" value="Genomic_DNA"/>
</dbReference>
<proteinExistence type="predicted"/>
<dbReference type="AlphaFoldDB" id="A0A0L8S6S8"/>
<dbReference type="PANTHER" id="PTHR43280">
    <property type="entry name" value="ARAC-FAMILY TRANSCRIPTIONAL REGULATOR"/>
    <property type="match status" value="1"/>
</dbReference>
<dbReference type="PANTHER" id="PTHR43280:SF2">
    <property type="entry name" value="HTH-TYPE TRANSCRIPTIONAL REGULATOR EXSA"/>
    <property type="match status" value="1"/>
</dbReference>
<dbReference type="GO" id="GO:0043565">
    <property type="term" value="F:sequence-specific DNA binding"/>
    <property type="evidence" value="ECO:0007669"/>
    <property type="project" value="InterPro"/>
</dbReference>
<dbReference type="RefSeq" id="WP_005477792.1">
    <property type="nucleotide sequence ID" value="NZ_CANUHV010000032.1"/>
</dbReference>
<dbReference type="GO" id="GO:0003700">
    <property type="term" value="F:DNA-binding transcription factor activity"/>
    <property type="evidence" value="ECO:0007669"/>
    <property type="project" value="InterPro"/>
</dbReference>
<evidence type="ECO:0000256" key="3">
    <source>
        <dbReference type="ARBA" id="ARBA00023163"/>
    </source>
</evidence>
<dbReference type="Gene3D" id="1.10.10.60">
    <property type="entry name" value="Homeodomain-like"/>
    <property type="match status" value="1"/>
</dbReference>
<evidence type="ECO:0000256" key="1">
    <source>
        <dbReference type="ARBA" id="ARBA00023015"/>
    </source>
</evidence>
<keyword evidence="2" id="KW-0238">DNA-binding</keyword>
<keyword evidence="1" id="KW-0805">Transcription regulation</keyword>
<name>A0A0L8S6S8_VIBPH</name>
<dbReference type="Pfam" id="PF12833">
    <property type="entry name" value="HTH_18"/>
    <property type="match status" value="1"/>
</dbReference>
<dbReference type="PRINTS" id="PR00032">
    <property type="entry name" value="HTHARAC"/>
</dbReference>
<comment type="caution">
    <text evidence="5">The sequence shown here is derived from an EMBL/GenBank/DDBJ whole genome shotgun (WGS) entry which is preliminary data.</text>
</comment>
<dbReference type="InterPro" id="IPR009057">
    <property type="entry name" value="Homeodomain-like_sf"/>
</dbReference>
<sequence>MKALIEVLDGQVKHCPINQKFDISSTDFYIVLNHNCALELCDSKGIKQLIDPPCLVAIGADFKGQIAINSFVENANISGFRLAACFIEKLNQQLNFRDLCDGVFSGNVAVSFTLRPGIVDIYSALKAMVKKGCGNRSNDELLDINSMLLYLLMHFDQSASQAETRSYSSLSSRIRALISKDLTKPWTLKEIAKLVYMSESTVKRKLNKEGTTFTDVLQAARLDTAQKMVCNSDASVSAIAELCGFKHASYFGACFRKEYGVTPLAYRKQAQLRAN</sequence>
<gene>
    <name evidence="5" type="ORF">CA163_14125</name>
</gene>
<keyword evidence="3" id="KW-0804">Transcription</keyword>
<accession>A0A0L8S6S8</accession>
<feature type="domain" description="HTH araC/xylS-type" evidence="4">
    <location>
        <begin position="172"/>
        <end position="269"/>
    </location>
</feature>
<dbReference type="PROSITE" id="PS00041">
    <property type="entry name" value="HTH_ARAC_FAMILY_1"/>
    <property type="match status" value="1"/>
</dbReference>
<dbReference type="OrthoDB" id="345413at2"/>
<evidence type="ECO:0000256" key="2">
    <source>
        <dbReference type="ARBA" id="ARBA00023125"/>
    </source>
</evidence>
<dbReference type="PROSITE" id="PS01124">
    <property type="entry name" value="HTH_ARAC_FAMILY_2"/>
    <property type="match status" value="1"/>
</dbReference>
<evidence type="ECO:0000259" key="4">
    <source>
        <dbReference type="PROSITE" id="PS01124"/>
    </source>
</evidence>
<dbReference type="InterPro" id="IPR018060">
    <property type="entry name" value="HTH_AraC"/>
</dbReference>
<dbReference type="InterPro" id="IPR020449">
    <property type="entry name" value="Tscrpt_reg_AraC-type_HTH"/>
</dbReference>
<evidence type="ECO:0000313" key="5">
    <source>
        <dbReference type="EMBL" id="OXE32162.1"/>
    </source>
</evidence>
<organism evidence="5 6">
    <name type="scientific">Vibrio parahaemolyticus</name>
    <dbReference type="NCBI Taxonomy" id="670"/>
    <lineage>
        <taxon>Bacteria</taxon>
        <taxon>Pseudomonadati</taxon>
        <taxon>Pseudomonadota</taxon>
        <taxon>Gammaproteobacteria</taxon>
        <taxon>Vibrionales</taxon>
        <taxon>Vibrionaceae</taxon>
        <taxon>Vibrio</taxon>
    </lineage>
</organism>
<evidence type="ECO:0000313" key="6">
    <source>
        <dbReference type="Proteomes" id="UP000214596"/>
    </source>
</evidence>